<dbReference type="AlphaFoldDB" id="A0AAN1UBK8"/>
<protein>
    <submittedName>
        <fullName evidence="2">54K polar flagellar sheath protein A</fullName>
    </submittedName>
</protein>
<dbReference type="PROSITE" id="PS51257">
    <property type="entry name" value="PROKAR_LIPOPROTEIN"/>
    <property type="match status" value="1"/>
</dbReference>
<proteinExistence type="predicted"/>
<evidence type="ECO:0000256" key="1">
    <source>
        <dbReference type="SAM" id="SignalP"/>
    </source>
</evidence>
<dbReference type="RefSeq" id="WP_017790170.1">
    <property type="nucleotide sequence ID" value="NZ_CP019290.1"/>
</dbReference>
<keyword evidence="2" id="KW-0966">Cell projection</keyword>
<evidence type="ECO:0000313" key="2">
    <source>
        <dbReference type="EMBL" id="AXX59288.1"/>
    </source>
</evidence>
<organism evidence="2 3">
    <name type="scientific">Vibrio vulnificus</name>
    <dbReference type="NCBI Taxonomy" id="672"/>
    <lineage>
        <taxon>Bacteria</taxon>
        <taxon>Pseudomonadati</taxon>
        <taxon>Pseudomonadota</taxon>
        <taxon>Gammaproteobacteria</taxon>
        <taxon>Vibrionales</taxon>
        <taxon>Vibrionaceae</taxon>
        <taxon>Vibrio</taxon>
    </lineage>
</organism>
<sequence length="493" mass="52266">MTKLKMMPLVAMISAGLVGCGGSSGGGGGGPVAPTYNWQFVQLYSADRSSIGSGCAIFDDLDNAEGKVIAAKVATDGFKVLFHNADGSIVADNTIENIPATGLVSIKSSLVPDGGYVSVEEIDGSISGGQDVFMFTVQKDFLKSLTLNIRQKQSSSNSCFRGEQYNLNVSDDAVVTVAQSSADTKYYQSSYIDGVTDGSVLSSNIPVKAPLTGFDKALVTAFDTLSNNQYTNLTYFSLIPSSSIYDVTNPPSPLPAASLNDVETTGVNLEISGITLDSSSAIKLGHAGDIYHWQPIYSGATKLSYTASNLLNASGWVADLKGVTDSGGWLFSGLSKFEGVDLTVDIPLVGDFSSTAIGTCSGQHCVNSAGFTGSDYTIQRTHVRSHTQNSSRLFYQTIFAKPSLSQVLMESTEEEIVPSNSDRVEVSVSNLDIQNADGVQYFLEKNVNIQNLVTVSVPNFTDVNGAVSLPSAIRVRYLKLMSEAFVTLENGVN</sequence>
<dbReference type="Proteomes" id="UP000263418">
    <property type="component" value="Chromosome 1"/>
</dbReference>
<dbReference type="EMBL" id="CP019290">
    <property type="protein sequence ID" value="AXX59288.1"/>
    <property type="molecule type" value="Genomic_DNA"/>
</dbReference>
<keyword evidence="2" id="KW-0969">Cilium</keyword>
<feature type="chain" id="PRO_5042847529" evidence="1">
    <location>
        <begin position="20"/>
        <end position="493"/>
    </location>
</feature>
<gene>
    <name evidence="2" type="ORF">FORC53_0949</name>
</gene>
<feature type="signal peptide" evidence="1">
    <location>
        <begin position="1"/>
        <end position="19"/>
    </location>
</feature>
<evidence type="ECO:0000313" key="3">
    <source>
        <dbReference type="Proteomes" id="UP000263418"/>
    </source>
</evidence>
<name>A0AAN1UBK8_VIBVL</name>
<keyword evidence="2" id="KW-0282">Flagellum</keyword>
<accession>A0AAN1UBK8</accession>
<reference evidence="2 3" key="1">
    <citation type="submission" date="2017-01" db="EMBL/GenBank/DDBJ databases">
        <title>Complete Genome Sequence of Vibrio vulnificus FORC_053.</title>
        <authorList>
            <consortium name="Food-borne Pathogen Omics Research Center"/>
            <person name="Chung H.Y."/>
            <person name="Na E.J."/>
            <person name="Song J.S."/>
            <person name="Kim H."/>
            <person name="Lee J.-H."/>
            <person name="Ryu S."/>
            <person name="Choi S.H."/>
        </authorList>
    </citation>
    <scope>NUCLEOTIDE SEQUENCE [LARGE SCALE GENOMIC DNA]</scope>
    <source>
        <strain evidence="2 3">FORC_053</strain>
    </source>
</reference>
<keyword evidence="1" id="KW-0732">Signal</keyword>